<dbReference type="Proteomes" id="UP000179076">
    <property type="component" value="Unassembled WGS sequence"/>
</dbReference>
<dbReference type="Gene3D" id="1.10.3210.10">
    <property type="entry name" value="Hypothetical protein af1432"/>
    <property type="match status" value="1"/>
</dbReference>
<dbReference type="CDD" id="cd00077">
    <property type="entry name" value="HDc"/>
    <property type="match status" value="1"/>
</dbReference>
<dbReference type="PROSITE" id="PS51832">
    <property type="entry name" value="HD_GYP"/>
    <property type="match status" value="1"/>
</dbReference>
<proteinExistence type="predicted"/>
<dbReference type="SMART" id="SM00471">
    <property type="entry name" value="HDc"/>
    <property type="match status" value="1"/>
</dbReference>
<accession>A0A1F6VBB1</accession>
<gene>
    <name evidence="2" type="ORF">A2W18_02410</name>
</gene>
<evidence type="ECO:0000313" key="3">
    <source>
        <dbReference type="Proteomes" id="UP000179076"/>
    </source>
</evidence>
<dbReference type="InterPro" id="IPR021812">
    <property type="entry name" value="DUF3391"/>
</dbReference>
<dbReference type="InterPro" id="IPR006675">
    <property type="entry name" value="HDIG_dom"/>
</dbReference>
<reference evidence="2 3" key="1">
    <citation type="journal article" date="2016" name="Nat. Commun.">
        <title>Thousands of microbial genomes shed light on interconnected biogeochemical processes in an aquifer system.</title>
        <authorList>
            <person name="Anantharaman K."/>
            <person name="Brown C.T."/>
            <person name="Hug L.A."/>
            <person name="Sharon I."/>
            <person name="Castelle C.J."/>
            <person name="Probst A.J."/>
            <person name="Thomas B.C."/>
            <person name="Singh A."/>
            <person name="Wilkins M.J."/>
            <person name="Karaoz U."/>
            <person name="Brodie E.L."/>
            <person name="Williams K.H."/>
            <person name="Hubbard S.S."/>
            <person name="Banfield J.F."/>
        </authorList>
    </citation>
    <scope>NUCLEOTIDE SEQUENCE [LARGE SCALE GENOMIC DNA]</scope>
</reference>
<dbReference type="PANTHER" id="PTHR43155">
    <property type="entry name" value="CYCLIC DI-GMP PHOSPHODIESTERASE PA4108-RELATED"/>
    <property type="match status" value="1"/>
</dbReference>
<evidence type="ECO:0000259" key="1">
    <source>
        <dbReference type="PROSITE" id="PS51832"/>
    </source>
</evidence>
<dbReference type="InterPro" id="IPR003607">
    <property type="entry name" value="HD/PDEase_dom"/>
</dbReference>
<dbReference type="EMBL" id="MFSP01000075">
    <property type="protein sequence ID" value="OGI66868.1"/>
    <property type="molecule type" value="Genomic_DNA"/>
</dbReference>
<sequence>MYVSELDRPWIESRFLFQGFEIRTQEELDELARLCKYVYIETDIEYRDGTPHPRQPVTVGAPAPDEFAAKRIGYEILDKFATGQAAATARYTDRVAVEEELPQARDLSRNTKVLIDSILEDARMGRNLDSRSAKVAVSGMVDSILRNPDALVCFNQLKNKDEYTAEHSLRVCILALTFGRHLELSEPELNVLGLGALLHDVGKMKIPGEILNKPGRLTTEEFDLMKSHVPRGVEILVRQGDIPLAAIDIARSHHERYDGSGYSSGLKGAKIGLFGQIGAIADSYDAITSDRSYHKGMAAHDALRKMYEWRRKDFHEKLIEQFIQCMGIYPIGSVVELNTGGIGVVASINRTWRLRPRVVLVLDPTKQP</sequence>
<feature type="non-terminal residue" evidence="2">
    <location>
        <position position="368"/>
    </location>
</feature>
<protein>
    <recommendedName>
        <fullName evidence="1">HD-GYP domain-containing protein</fullName>
    </recommendedName>
</protein>
<dbReference type="AlphaFoldDB" id="A0A1F6VBB1"/>
<feature type="domain" description="HD-GYP" evidence="1">
    <location>
        <begin position="142"/>
        <end position="338"/>
    </location>
</feature>
<dbReference type="InterPro" id="IPR037522">
    <property type="entry name" value="HD_GYP_dom"/>
</dbReference>
<dbReference type="SUPFAM" id="SSF109604">
    <property type="entry name" value="HD-domain/PDEase-like"/>
    <property type="match status" value="1"/>
</dbReference>
<organism evidence="2 3">
    <name type="scientific">Candidatus Muproteobacteria bacterium RBG_16_60_9</name>
    <dbReference type="NCBI Taxonomy" id="1817755"/>
    <lineage>
        <taxon>Bacteria</taxon>
        <taxon>Pseudomonadati</taxon>
        <taxon>Pseudomonadota</taxon>
        <taxon>Candidatus Muproteobacteria</taxon>
    </lineage>
</organism>
<dbReference type="GO" id="GO:0008081">
    <property type="term" value="F:phosphoric diester hydrolase activity"/>
    <property type="evidence" value="ECO:0007669"/>
    <property type="project" value="UniProtKB-ARBA"/>
</dbReference>
<evidence type="ECO:0000313" key="2">
    <source>
        <dbReference type="EMBL" id="OGI66868.1"/>
    </source>
</evidence>
<dbReference type="PANTHER" id="PTHR43155:SF2">
    <property type="entry name" value="CYCLIC DI-GMP PHOSPHODIESTERASE PA4108"/>
    <property type="match status" value="1"/>
</dbReference>
<dbReference type="Pfam" id="PF13487">
    <property type="entry name" value="HD_5"/>
    <property type="match status" value="1"/>
</dbReference>
<comment type="caution">
    <text evidence="2">The sequence shown here is derived from an EMBL/GenBank/DDBJ whole genome shotgun (WGS) entry which is preliminary data.</text>
</comment>
<dbReference type="Pfam" id="PF11871">
    <property type="entry name" value="DUF3391"/>
    <property type="match status" value="1"/>
</dbReference>
<name>A0A1F6VBB1_9PROT</name>
<dbReference type="NCBIfam" id="TIGR00277">
    <property type="entry name" value="HDIG"/>
    <property type="match status" value="1"/>
</dbReference>